<reference evidence="1" key="1">
    <citation type="submission" date="2007-10" db="EMBL/GenBank/DDBJ databases">
        <title>Complete sequence of Plasmid2 pDGEO02 of Deinococcus geothermalis DSM 11300.</title>
        <authorList>
            <consortium name="US DOE Joint Genome Institute"/>
            <person name="Copeland A."/>
            <person name="Lucas S."/>
            <person name="Lapidus A."/>
            <person name="Barry K."/>
            <person name="Detter J.C."/>
            <person name="Glavina del Rio T."/>
            <person name="Hammon N."/>
            <person name="Israni S."/>
            <person name="Dalin E."/>
            <person name="Tice H."/>
            <person name="Pitluck S."/>
            <person name="Brettin T."/>
            <person name="Bruce D."/>
            <person name="Han C."/>
            <person name="Tapia R."/>
            <person name="Saunders E."/>
            <person name="Gilna P."/>
            <person name="Schmutz J."/>
            <person name="Larimer F."/>
            <person name="Land M."/>
            <person name="Hauser L."/>
            <person name="Kyrpides N."/>
            <person name="Kim E."/>
            <person name="Daly M.J."/>
            <person name="Fredrickson J.K."/>
            <person name="Makarova K.S."/>
            <person name="Gaidamakova E.K."/>
            <person name="Zhai M."/>
            <person name="Richardson P."/>
        </authorList>
    </citation>
    <scope>NUCLEOTIDE SEQUENCE [LARGE SCALE GENOMIC DNA]</scope>
    <source>
        <strain evidence="1">DSM 11300</strain>
        <plasmid evidence="1">pDGEO02</plasmid>
    </source>
</reference>
<dbReference type="AlphaFoldDB" id="A8ZRJ4"/>
<accession>A8ZRJ4</accession>
<dbReference type="EMBL" id="CP000856">
    <property type="protein sequence ID" value="ABW35103.1"/>
    <property type="molecule type" value="Genomic_DNA"/>
</dbReference>
<keyword evidence="1" id="KW-0614">Plasmid</keyword>
<geneLocation type="plasmid" evidence="1 2">
    <name>pDGEO02</name>
</geneLocation>
<sequence length="72" mass="7613">MSDAQAIHSVLLRASRAAGQLAAHLRAHGIPVRVALHPDGVALYVPEDDVIDADPAEPAWKAITGLPVHIYS</sequence>
<name>A8ZRJ4_DEIGD</name>
<gene>
    <name evidence="1" type="ORF">Dgeo_3062</name>
</gene>
<organism evidence="1 2">
    <name type="scientific">Deinococcus geothermalis (strain DSM 11300 / CIP 105573 / AG-3a)</name>
    <dbReference type="NCBI Taxonomy" id="319795"/>
    <lineage>
        <taxon>Bacteria</taxon>
        <taxon>Thermotogati</taxon>
        <taxon>Deinococcota</taxon>
        <taxon>Deinococci</taxon>
        <taxon>Deinococcales</taxon>
        <taxon>Deinococcaceae</taxon>
        <taxon>Deinococcus</taxon>
    </lineage>
</organism>
<keyword evidence="2" id="KW-1185">Reference proteome</keyword>
<evidence type="ECO:0000313" key="2">
    <source>
        <dbReference type="Proteomes" id="UP000002431"/>
    </source>
</evidence>
<proteinExistence type="predicted"/>
<dbReference type="KEGG" id="dge:Dgeo_3062"/>
<dbReference type="RefSeq" id="WP_012173284.1">
    <property type="nucleotide sequence ID" value="NC_009939.1"/>
</dbReference>
<dbReference type="Proteomes" id="UP000002431">
    <property type="component" value="Plasmid pDGEO02"/>
</dbReference>
<evidence type="ECO:0000313" key="1">
    <source>
        <dbReference type="EMBL" id="ABW35103.1"/>
    </source>
</evidence>
<dbReference type="HOGENOM" id="CLU_2715683_0_0_0"/>
<protein>
    <submittedName>
        <fullName evidence="1">Uncharacterized protein</fullName>
    </submittedName>
</protein>